<dbReference type="GeneID" id="68109671"/>
<evidence type="ECO:0008006" key="3">
    <source>
        <dbReference type="Google" id="ProtNLM"/>
    </source>
</evidence>
<gene>
    <name evidence="1" type="ORF">FDP41_002453</name>
</gene>
<dbReference type="VEuPathDB" id="AmoebaDB:NfTy_041570"/>
<sequence length="349" mass="39440">MPITFQVTDTPASEISNLTAFSLRQILPKKQTSSYELVTSSIPNVDPSDLQSSDTDLVYVGSNAFVLSALKCYSLHHHLVIRPDDVWISIGTQFANYVNGHAEELREKFVSFEGKKQLTVNGGGNIKSADYEGLCQEMTTQISKNIKDPSIRDWIMNDFSTTTPLDRMVSSIVLMSTTKSYFDYRFNLCCNLPSVTLLGEVEDWVKIRERANTLLEFNVDGCMYMWTQKLFPVLDKLVETSKGNVDCAWWNRIVNRIGGGSGPRCLSGWITVFNVFSEKGKWLGNDESDDWFVIDENDVTRGYVNVPVTIDDNGIEKQAELFAGHFCCRKGKDNKSLQPRADWALFELK</sequence>
<dbReference type="RefSeq" id="XP_044563346.1">
    <property type="nucleotide sequence ID" value="XM_044705649.1"/>
</dbReference>
<protein>
    <recommendedName>
        <fullName evidence="3">DUF4419 domain-containing protein</fullName>
    </recommendedName>
</protein>
<dbReference type="InterPro" id="IPR025533">
    <property type="entry name" value="DUF4419"/>
</dbReference>
<dbReference type="PANTHER" id="PTHR31252:SF11">
    <property type="entry name" value="DUF4419 DOMAIN-CONTAINING PROTEIN"/>
    <property type="match status" value="1"/>
</dbReference>
<proteinExistence type="predicted"/>
<dbReference type="PANTHER" id="PTHR31252">
    <property type="entry name" value="DUF4419 DOMAIN-CONTAINING PROTEIN"/>
    <property type="match status" value="1"/>
</dbReference>
<name>A0A6A5BKV2_NAEFO</name>
<evidence type="ECO:0000313" key="1">
    <source>
        <dbReference type="EMBL" id="KAF0978633.1"/>
    </source>
</evidence>
<dbReference type="Pfam" id="PF14388">
    <property type="entry name" value="DUF4419"/>
    <property type="match status" value="1"/>
</dbReference>
<keyword evidence="2" id="KW-1185">Reference proteome</keyword>
<reference evidence="1 2" key="1">
    <citation type="journal article" date="2019" name="Sci. Rep.">
        <title>Nanopore sequencing improves the draft genome of the human pathogenic amoeba Naegleria fowleri.</title>
        <authorList>
            <person name="Liechti N."/>
            <person name="Schurch N."/>
            <person name="Bruggmann R."/>
            <person name="Wittwer M."/>
        </authorList>
    </citation>
    <scope>NUCLEOTIDE SEQUENCE [LARGE SCALE GENOMIC DNA]</scope>
    <source>
        <strain evidence="1 2">ATCC 30894</strain>
    </source>
</reference>
<dbReference type="OrthoDB" id="9978173at2759"/>
<dbReference type="VEuPathDB" id="AmoebaDB:NF0006520"/>
<organism evidence="1 2">
    <name type="scientific">Naegleria fowleri</name>
    <name type="common">Brain eating amoeba</name>
    <dbReference type="NCBI Taxonomy" id="5763"/>
    <lineage>
        <taxon>Eukaryota</taxon>
        <taxon>Discoba</taxon>
        <taxon>Heterolobosea</taxon>
        <taxon>Tetramitia</taxon>
        <taxon>Eutetramitia</taxon>
        <taxon>Vahlkampfiidae</taxon>
        <taxon>Naegleria</taxon>
    </lineage>
</organism>
<accession>A0A6A5BKV2</accession>
<dbReference type="Proteomes" id="UP000444721">
    <property type="component" value="Unassembled WGS sequence"/>
</dbReference>
<dbReference type="OMA" id="MGLMQHY"/>
<dbReference type="AlphaFoldDB" id="A0A6A5BKV2"/>
<evidence type="ECO:0000313" key="2">
    <source>
        <dbReference type="Proteomes" id="UP000444721"/>
    </source>
</evidence>
<dbReference type="VEuPathDB" id="AmoebaDB:FDP41_002453"/>
<dbReference type="EMBL" id="VFQX01000029">
    <property type="protein sequence ID" value="KAF0978633.1"/>
    <property type="molecule type" value="Genomic_DNA"/>
</dbReference>
<comment type="caution">
    <text evidence="1">The sequence shown here is derived from an EMBL/GenBank/DDBJ whole genome shotgun (WGS) entry which is preliminary data.</text>
</comment>